<name>A0A329CL50_9BURK</name>
<evidence type="ECO:0000256" key="1">
    <source>
        <dbReference type="ARBA" id="ARBA00004651"/>
    </source>
</evidence>
<keyword evidence="3" id="KW-1003">Cell membrane</keyword>
<comment type="subcellular location">
    <subcellularLocation>
        <location evidence="1">Cell membrane</location>
        <topology evidence="1">Multi-pass membrane protein</topology>
    </subcellularLocation>
</comment>
<evidence type="ECO:0000256" key="6">
    <source>
        <dbReference type="ARBA" id="ARBA00023136"/>
    </source>
</evidence>
<evidence type="ECO:0000256" key="7">
    <source>
        <dbReference type="SAM" id="Phobius"/>
    </source>
</evidence>
<dbReference type="InterPro" id="IPR006726">
    <property type="entry name" value="PHBA_efflux_AaeB/fusaric-R"/>
</dbReference>
<feature type="transmembrane region" description="Helical" evidence="7">
    <location>
        <begin position="94"/>
        <end position="111"/>
    </location>
</feature>
<feature type="transmembrane region" description="Helical" evidence="7">
    <location>
        <begin position="156"/>
        <end position="175"/>
    </location>
</feature>
<feature type="transmembrane region" description="Helical" evidence="7">
    <location>
        <begin position="21"/>
        <end position="40"/>
    </location>
</feature>
<reference evidence="8 9" key="1">
    <citation type="submission" date="2018-06" db="EMBL/GenBank/DDBJ databases">
        <title>Genomic Encyclopedia of Type Strains, Phase III (KMG-III): the genomes of soil and plant-associated and newly described type strains.</title>
        <authorList>
            <person name="Whitman W."/>
        </authorList>
    </citation>
    <scope>NUCLEOTIDE SEQUENCE [LARGE SCALE GENOMIC DNA]</scope>
    <source>
        <strain evidence="8 9">LMG 23644</strain>
    </source>
</reference>
<comment type="caution">
    <text evidence="8">The sequence shown here is derived from an EMBL/GenBank/DDBJ whole genome shotgun (WGS) entry which is preliminary data.</text>
</comment>
<dbReference type="PANTHER" id="PTHR30509">
    <property type="entry name" value="P-HYDROXYBENZOIC ACID EFFLUX PUMP SUBUNIT-RELATED"/>
    <property type="match status" value="1"/>
</dbReference>
<evidence type="ECO:0000313" key="8">
    <source>
        <dbReference type="EMBL" id="RAS35573.1"/>
    </source>
</evidence>
<evidence type="ECO:0000256" key="4">
    <source>
        <dbReference type="ARBA" id="ARBA00022692"/>
    </source>
</evidence>
<evidence type="ECO:0000256" key="5">
    <source>
        <dbReference type="ARBA" id="ARBA00022989"/>
    </source>
</evidence>
<sequence length="680" mass="73702">MITLSVTRILSMLPKWRAKQQWLFSVKVFGAAMLSLYIALALGLDHPYWAMATVYLVSNPLDGATRSKSAYRIAGTVLGAAAALVLVPPLVNEPLALMAAISFWTAALLYLSQMERGPRSYTFLLAAFTLPIVALPTVTDPTTVFDVALVRVEETVIGIVCASVVATLIFPTRVATVLRAQSQTWLADAALWVTDMLSGDPRNVVRHDSRNRLAANISAIGHLVDHLSYETDSPAAMASARALHERMTMLLPVLSALAQVVHALREHSAGVPPALVVRIAAVGAWVRAEAGAAHPDSDAEKGSVSTGRASSPGWHADLVTAAERHLDTLADLWEDCLVLQRRIGKDTPSVSMPMLRYRGEPAARVYHHDHLLLLFQAVSAGVAIFCVGEFWIVSGWENGAGPVGLAASTICLLSGVDQPRKVAWRFVSWSAVCLLVVWFYLFVVLPQAHDFEALVALLALPYIVIGALIVRPGFNMYAVLLSVNAVTFANVQTLYEARFDDLFNSSLAIFAGMSFAPLWYMLTRPFGQHLAANRLIRANWRDIAHGADHGGWVASPLLRSRMLDRLARLIPMLSAGQEASAHDEFVGLQVGFDTLALQRDTADMAPPTQRAVVRVLRALTIYSSRRCGQAQPVEAPAALATRIDAACHAVSLQPTPNARLALTALIGLRLTLFPDNRPAP</sequence>
<dbReference type="Pfam" id="PF04632">
    <property type="entry name" value="FUSC"/>
    <property type="match status" value="1"/>
</dbReference>
<dbReference type="AlphaFoldDB" id="A0A329CL50"/>
<feature type="transmembrane region" description="Helical" evidence="7">
    <location>
        <begin position="507"/>
        <end position="527"/>
    </location>
</feature>
<feature type="transmembrane region" description="Helical" evidence="7">
    <location>
        <begin position="371"/>
        <end position="393"/>
    </location>
</feature>
<dbReference type="RefSeq" id="WP_167444537.1">
    <property type="nucleotide sequence ID" value="NZ_CADFFP010000006.1"/>
</dbReference>
<dbReference type="PANTHER" id="PTHR30509:SF9">
    <property type="entry name" value="MULTIDRUG RESISTANCE PROTEIN MDTO"/>
    <property type="match status" value="1"/>
</dbReference>
<feature type="transmembrane region" description="Helical" evidence="7">
    <location>
        <begin position="123"/>
        <end position="144"/>
    </location>
</feature>
<organism evidence="8 9">
    <name type="scientific">Paraburkholderia bryophila</name>
    <dbReference type="NCBI Taxonomy" id="420952"/>
    <lineage>
        <taxon>Bacteria</taxon>
        <taxon>Pseudomonadati</taxon>
        <taxon>Pseudomonadota</taxon>
        <taxon>Betaproteobacteria</taxon>
        <taxon>Burkholderiales</taxon>
        <taxon>Burkholderiaceae</taxon>
        <taxon>Paraburkholderia</taxon>
    </lineage>
</organism>
<dbReference type="EMBL" id="QLTK01000005">
    <property type="protein sequence ID" value="RAS35573.1"/>
    <property type="molecule type" value="Genomic_DNA"/>
</dbReference>
<dbReference type="GO" id="GO:0005886">
    <property type="term" value="C:plasma membrane"/>
    <property type="evidence" value="ECO:0007669"/>
    <property type="project" value="UniProtKB-SubCell"/>
</dbReference>
<feature type="transmembrane region" description="Helical" evidence="7">
    <location>
        <begin position="451"/>
        <end position="470"/>
    </location>
</feature>
<feature type="transmembrane region" description="Helical" evidence="7">
    <location>
        <begin position="399"/>
        <end position="416"/>
    </location>
</feature>
<keyword evidence="6 7" id="KW-0472">Membrane</keyword>
<keyword evidence="5 7" id="KW-1133">Transmembrane helix</keyword>
<feature type="transmembrane region" description="Helical" evidence="7">
    <location>
        <begin position="423"/>
        <end position="445"/>
    </location>
</feature>
<keyword evidence="2" id="KW-0813">Transport</keyword>
<proteinExistence type="predicted"/>
<evidence type="ECO:0000256" key="2">
    <source>
        <dbReference type="ARBA" id="ARBA00022448"/>
    </source>
</evidence>
<gene>
    <name evidence="8" type="ORF">BX591_105292</name>
</gene>
<evidence type="ECO:0000256" key="3">
    <source>
        <dbReference type="ARBA" id="ARBA00022475"/>
    </source>
</evidence>
<evidence type="ECO:0000313" key="9">
    <source>
        <dbReference type="Proteomes" id="UP000248918"/>
    </source>
</evidence>
<keyword evidence="4 7" id="KW-0812">Transmembrane</keyword>
<dbReference type="GO" id="GO:0022857">
    <property type="term" value="F:transmembrane transporter activity"/>
    <property type="evidence" value="ECO:0007669"/>
    <property type="project" value="InterPro"/>
</dbReference>
<accession>A0A329CL50</accession>
<protein>
    <submittedName>
        <fullName evidence="8">Putative membrane protein YccC</fullName>
    </submittedName>
</protein>
<dbReference type="Proteomes" id="UP000248918">
    <property type="component" value="Unassembled WGS sequence"/>
</dbReference>